<proteinExistence type="predicted"/>
<dbReference type="Gramene" id="QL05p047683:mrna">
    <property type="protein sequence ID" value="QL05p047683:mrna:CDS:1"/>
    <property type="gene ID" value="QL05p047683"/>
</dbReference>
<organism evidence="2 3">
    <name type="scientific">Quercus lobata</name>
    <name type="common">Valley oak</name>
    <dbReference type="NCBI Taxonomy" id="97700"/>
    <lineage>
        <taxon>Eukaryota</taxon>
        <taxon>Viridiplantae</taxon>
        <taxon>Streptophyta</taxon>
        <taxon>Embryophyta</taxon>
        <taxon>Tracheophyta</taxon>
        <taxon>Spermatophyta</taxon>
        <taxon>Magnoliopsida</taxon>
        <taxon>eudicotyledons</taxon>
        <taxon>Gunneridae</taxon>
        <taxon>Pentapetalae</taxon>
        <taxon>rosids</taxon>
        <taxon>fabids</taxon>
        <taxon>Fagales</taxon>
        <taxon>Fagaceae</taxon>
        <taxon>Quercus</taxon>
    </lineage>
</organism>
<dbReference type="SUPFAM" id="SSF101148">
    <property type="entry name" value="Plant invertase/pectin methylesterase inhibitor"/>
    <property type="match status" value="1"/>
</dbReference>
<evidence type="ECO:0000313" key="2">
    <source>
        <dbReference type="EnsemblPlants" id="QL05p047683:mrna:CDS:1"/>
    </source>
</evidence>
<dbReference type="Gene3D" id="1.20.140.40">
    <property type="entry name" value="Invertase/pectin methylesterase inhibitor family protein"/>
    <property type="match status" value="1"/>
</dbReference>
<feature type="chain" id="PRO_5029549306" description="Pectinesterase inhibitor domain-containing protein" evidence="1">
    <location>
        <begin position="28"/>
        <end position="158"/>
    </location>
</feature>
<dbReference type="AlphaFoldDB" id="A0A7N2LNS1"/>
<protein>
    <recommendedName>
        <fullName evidence="4">Pectinesterase inhibitor domain-containing protein</fullName>
    </recommendedName>
</protein>
<evidence type="ECO:0000313" key="3">
    <source>
        <dbReference type="Proteomes" id="UP000594261"/>
    </source>
</evidence>
<dbReference type="EnsemblPlants" id="QL05p047683:mrna">
    <property type="protein sequence ID" value="QL05p047683:mrna:CDS:1"/>
    <property type="gene ID" value="QL05p047683"/>
</dbReference>
<name>A0A7N2LNS1_QUELO</name>
<dbReference type="EMBL" id="LRBV02000005">
    <property type="status" value="NOT_ANNOTATED_CDS"/>
    <property type="molecule type" value="Genomic_DNA"/>
</dbReference>
<keyword evidence="3" id="KW-1185">Reference proteome</keyword>
<evidence type="ECO:0008006" key="4">
    <source>
        <dbReference type="Google" id="ProtNLM"/>
    </source>
</evidence>
<dbReference type="InterPro" id="IPR035513">
    <property type="entry name" value="Invertase/methylesterase_inhib"/>
</dbReference>
<dbReference type="InParanoid" id="A0A7N2LNS1"/>
<evidence type="ECO:0000256" key="1">
    <source>
        <dbReference type="SAM" id="SignalP"/>
    </source>
</evidence>
<reference evidence="2" key="2">
    <citation type="submission" date="2021-01" db="UniProtKB">
        <authorList>
            <consortium name="EnsemblPlants"/>
        </authorList>
    </citation>
    <scope>IDENTIFICATION</scope>
</reference>
<dbReference type="Proteomes" id="UP000594261">
    <property type="component" value="Chromosome 5"/>
</dbReference>
<sequence length="158" mass="17411">MVFKDNTFFSYVFLATTVILFAGHAHGANLCDNAPNKQVCNSIVGSRTNPRDAVVADLHKMVYQNKAARAEAKKQAESTEINICINIFESCIYYNKLALSYLNDGNRNVARDLIGGNIDSYQKCDDTFKNSGMNNPVAKSTKLLKDMASTGVYLANLI</sequence>
<accession>A0A7N2LNS1</accession>
<dbReference type="FunCoup" id="A0A7N2LNS1">
    <property type="interactions" value="9"/>
</dbReference>
<feature type="signal peptide" evidence="1">
    <location>
        <begin position="1"/>
        <end position="27"/>
    </location>
</feature>
<reference evidence="2 3" key="1">
    <citation type="journal article" date="2016" name="G3 (Bethesda)">
        <title>First Draft Assembly and Annotation of the Genome of a California Endemic Oak Quercus lobata Nee (Fagaceae).</title>
        <authorList>
            <person name="Sork V.L."/>
            <person name="Fitz-Gibbon S.T."/>
            <person name="Puiu D."/>
            <person name="Crepeau M."/>
            <person name="Gugger P.F."/>
            <person name="Sherman R."/>
            <person name="Stevens K."/>
            <person name="Langley C.H."/>
            <person name="Pellegrini M."/>
            <person name="Salzberg S.L."/>
        </authorList>
    </citation>
    <scope>NUCLEOTIDE SEQUENCE [LARGE SCALE GENOMIC DNA]</scope>
    <source>
        <strain evidence="2 3">cv. SW786</strain>
    </source>
</reference>
<keyword evidence="1" id="KW-0732">Signal</keyword>